<comment type="caution">
    <text evidence="1">The sequence shown here is derived from an EMBL/GenBank/DDBJ whole genome shotgun (WGS) entry which is preliminary data.</text>
</comment>
<sequence length="89" mass="10113">MADLFQSRFKGLDSRSFRLWAVCIWDIWYQRNLLIHNKDIRQPSAVVDFARGFLGSTENAALILSTDGDHVSIVVVAFLYVMLVSVGNH</sequence>
<proteinExistence type="predicted"/>
<dbReference type="EMBL" id="BAABME010005225">
    <property type="protein sequence ID" value="GAA0165017.1"/>
    <property type="molecule type" value="Genomic_DNA"/>
</dbReference>
<dbReference type="AlphaFoldDB" id="A0AAV3QPW8"/>
<accession>A0AAV3QPW8</accession>
<reference evidence="1 2" key="1">
    <citation type="submission" date="2024-01" db="EMBL/GenBank/DDBJ databases">
        <title>The complete chloroplast genome sequence of Lithospermum erythrorhizon: insights into the phylogenetic relationship among Boraginaceae species and the maternal lineages of purple gromwells.</title>
        <authorList>
            <person name="Okada T."/>
            <person name="Watanabe K."/>
        </authorList>
    </citation>
    <scope>NUCLEOTIDE SEQUENCE [LARGE SCALE GENOMIC DNA]</scope>
</reference>
<keyword evidence="2" id="KW-1185">Reference proteome</keyword>
<dbReference type="Proteomes" id="UP001454036">
    <property type="component" value="Unassembled WGS sequence"/>
</dbReference>
<evidence type="ECO:0000313" key="2">
    <source>
        <dbReference type="Proteomes" id="UP001454036"/>
    </source>
</evidence>
<organism evidence="1 2">
    <name type="scientific">Lithospermum erythrorhizon</name>
    <name type="common">Purple gromwell</name>
    <name type="synonym">Lithospermum officinale var. erythrorhizon</name>
    <dbReference type="NCBI Taxonomy" id="34254"/>
    <lineage>
        <taxon>Eukaryota</taxon>
        <taxon>Viridiplantae</taxon>
        <taxon>Streptophyta</taxon>
        <taxon>Embryophyta</taxon>
        <taxon>Tracheophyta</taxon>
        <taxon>Spermatophyta</taxon>
        <taxon>Magnoliopsida</taxon>
        <taxon>eudicotyledons</taxon>
        <taxon>Gunneridae</taxon>
        <taxon>Pentapetalae</taxon>
        <taxon>asterids</taxon>
        <taxon>lamiids</taxon>
        <taxon>Boraginales</taxon>
        <taxon>Boraginaceae</taxon>
        <taxon>Boraginoideae</taxon>
        <taxon>Lithospermeae</taxon>
        <taxon>Lithospermum</taxon>
    </lineage>
</organism>
<gene>
    <name evidence="1" type="ORF">LIER_20522</name>
</gene>
<protein>
    <submittedName>
        <fullName evidence="1">Uncharacterized protein</fullName>
    </submittedName>
</protein>
<evidence type="ECO:0000313" key="1">
    <source>
        <dbReference type="EMBL" id="GAA0165017.1"/>
    </source>
</evidence>
<name>A0AAV3QPW8_LITER</name>